<comment type="caution">
    <text evidence="2">The sequence shown here is derived from an EMBL/GenBank/DDBJ whole genome shotgun (WGS) entry which is preliminary data.</text>
</comment>
<accession>A0A1L8RIB4</accession>
<reference evidence="2 3" key="1">
    <citation type="submission" date="2014-12" db="EMBL/GenBank/DDBJ databases">
        <title>Draft genome sequences of 29 type strains of Enterococci.</title>
        <authorList>
            <person name="Zhong Z."/>
            <person name="Sun Z."/>
            <person name="Liu W."/>
            <person name="Zhang W."/>
            <person name="Zhang H."/>
        </authorList>
    </citation>
    <scope>NUCLEOTIDE SEQUENCE [LARGE SCALE GENOMIC DNA]</scope>
    <source>
        <strain evidence="2 3">DSM 17029</strain>
    </source>
</reference>
<keyword evidence="1" id="KW-1133">Transmembrane helix</keyword>
<keyword evidence="1" id="KW-0472">Membrane</keyword>
<protein>
    <submittedName>
        <fullName evidence="2">Uncharacterized protein</fullName>
    </submittedName>
</protein>
<keyword evidence="1" id="KW-0812">Transmembrane</keyword>
<evidence type="ECO:0000313" key="3">
    <source>
        <dbReference type="Proteomes" id="UP000181884"/>
    </source>
</evidence>
<proteinExistence type="predicted"/>
<evidence type="ECO:0000313" key="2">
    <source>
        <dbReference type="EMBL" id="OJG19521.1"/>
    </source>
</evidence>
<dbReference type="Proteomes" id="UP000181884">
    <property type="component" value="Unassembled WGS sequence"/>
</dbReference>
<evidence type="ECO:0000256" key="1">
    <source>
        <dbReference type="SAM" id="Phobius"/>
    </source>
</evidence>
<gene>
    <name evidence="2" type="ORF">RU97_GL001092</name>
</gene>
<dbReference type="EMBL" id="JXKH01000002">
    <property type="protein sequence ID" value="OJG19521.1"/>
    <property type="molecule type" value="Genomic_DNA"/>
</dbReference>
<name>A0A1L8RIB4_9ENTE</name>
<keyword evidence="3" id="KW-1185">Reference proteome</keyword>
<sequence>MIFLTHAFLGKWMEGTSWGLWKVLGLTLASVLLSVIIGVLTQTFFPIIITSLVFATLLQRKFMKQPVKG</sequence>
<feature type="transmembrane region" description="Helical" evidence="1">
    <location>
        <begin position="28"/>
        <end position="58"/>
    </location>
</feature>
<organism evidence="2 3">
    <name type="scientific">Enterococcus canis</name>
    <dbReference type="NCBI Taxonomy" id="214095"/>
    <lineage>
        <taxon>Bacteria</taxon>
        <taxon>Bacillati</taxon>
        <taxon>Bacillota</taxon>
        <taxon>Bacilli</taxon>
        <taxon>Lactobacillales</taxon>
        <taxon>Enterococcaceae</taxon>
        <taxon>Enterococcus</taxon>
    </lineage>
</organism>
<dbReference type="AlphaFoldDB" id="A0A1L8RIB4"/>
<dbReference type="STRING" id="214095.RU97_GL001092"/>